<name>A0A919RNX8_9ACTN</name>
<keyword evidence="2" id="KW-1185">Reference proteome</keyword>
<dbReference type="RefSeq" id="WP_275410798.1">
    <property type="nucleotide sequence ID" value="NZ_BOOW01000056.1"/>
</dbReference>
<evidence type="ECO:0000313" key="2">
    <source>
        <dbReference type="Proteomes" id="UP000606172"/>
    </source>
</evidence>
<dbReference type="Proteomes" id="UP000606172">
    <property type="component" value="Unassembled WGS sequence"/>
</dbReference>
<dbReference type="EMBL" id="BOOW01000056">
    <property type="protein sequence ID" value="GII97255.1"/>
    <property type="molecule type" value="Genomic_DNA"/>
</dbReference>
<sequence length="43" mass="4257">MAVEIDLEAAAEIGAEIGAEIEAEAAAGVRGSDDDGVKVKVGE</sequence>
<protein>
    <submittedName>
        <fullName evidence="1">Uncharacterized protein</fullName>
    </submittedName>
</protein>
<reference evidence="1" key="1">
    <citation type="submission" date="2021-01" db="EMBL/GenBank/DDBJ databases">
        <title>Whole genome shotgun sequence of Sinosporangium siamense NBRC 109515.</title>
        <authorList>
            <person name="Komaki H."/>
            <person name="Tamura T."/>
        </authorList>
    </citation>
    <scope>NUCLEOTIDE SEQUENCE</scope>
    <source>
        <strain evidence="1">NBRC 109515</strain>
    </source>
</reference>
<proteinExistence type="predicted"/>
<gene>
    <name evidence="1" type="ORF">Ssi02_74860</name>
</gene>
<evidence type="ECO:0000313" key="1">
    <source>
        <dbReference type="EMBL" id="GII97255.1"/>
    </source>
</evidence>
<organism evidence="1 2">
    <name type="scientific">Sinosporangium siamense</name>
    <dbReference type="NCBI Taxonomy" id="1367973"/>
    <lineage>
        <taxon>Bacteria</taxon>
        <taxon>Bacillati</taxon>
        <taxon>Actinomycetota</taxon>
        <taxon>Actinomycetes</taxon>
        <taxon>Streptosporangiales</taxon>
        <taxon>Streptosporangiaceae</taxon>
        <taxon>Sinosporangium</taxon>
    </lineage>
</organism>
<accession>A0A919RNX8</accession>
<dbReference type="AlphaFoldDB" id="A0A919RNX8"/>
<comment type="caution">
    <text evidence="1">The sequence shown here is derived from an EMBL/GenBank/DDBJ whole genome shotgun (WGS) entry which is preliminary data.</text>
</comment>